<sequence length="173" mass="19169">MFADDKWSSDDGYLKVDGTSELPCVFYLQEWSFFKPPREVFELTFHREDEDPAPAMGSSATWSSLKRPGAAFSIKSVLEQPVASRSLLERPAASKSVLMHSISVCPAGRPVKDCALGRAGLGSPFGDRSPRGTDPPLSVKASPLQYRTGRTNLYWYILLRLGILVLLENVYQV</sequence>
<gene>
    <name evidence="1" type="ORF">F2Q69_00061245</name>
</gene>
<reference evidence="1" key="1">
    <citation type="submission" date="2019-12" db="EMBL/GenBank/DDBJ databases">
        <title>Genome sequencing and annotation of Brassica cretica.</title>
        <authorList>
            <person name="Studholme D.J."/>
            <person name="Sarris P."/>
        </authorList>
    </citation>
    <scope>NUCLEOTIDE SEQUENCE</scope>
    <source>
        <strain evidence="1">PFS-109/04</strain>
        <tissue evidence="1">Leaf</tissue>
    </source>
</reference>
<evidence type="ECO:0000313" key="2">
    <source>
        <dbReference type="Proteomes" id="UP000712600"/>
    </source>
</evidence>
<accession>A0A8S9RIU3</accession>
<protein>
    <submittedName>
        <fullName evidence="1">Uncharacterized protein</fullName>
    </submittedName>
</protein>
<proteinExistence type="predicted"/>
<dbReference type="EMBL" id="QGKX02000095">
    <property type="protein sequence ID" value="KAF3573094.1"/>
    <property type="molecule type" value="Genomic_DNA"/>
</dbReference>
<comment type="caution">
    <text evidence="1">The sequence shown here is derived from an EMBL/GenBank/DDBJ whole genome shotgun (WGS) entry which is preliminary data.</text>
</comment>
<dbReference type="Proteomes" id="UP000712600">
    <property type="component" value="Unassembled WGS sequence"/>
</dbReference>
<evidence type="ECO:0000313" key="1">
    <source>
        <dbReference type="EMBL" id="KAF3573094.1"/>
    </source>
</evidence>
<name>A0A8S9RIU3_BRACR</name>
<organism evidence="1 2">
    <name type="scientific">Brassica cretica</name>
    <name type="common">Mustard</name>
    <dbReference type="NCBI Taxonomy" id="69181"/>
    <lineage>
        <taxon>Eukaryota</taxon>
        <taxon>Viridiplantae</taxon>
        <taxon>Streptophyta</taxon>
        <taxon>Embryophyta</taxon>
        <taxon>Tracheophyta</taxon>
        <taxon>Spermatophyta</taxon>
        <taxon>Magnoliopsida</taxon>
        <taxon>eudicotyledons</taxon>
        <taxon>Gunneridae</taxon>
        <taxon>Pentapetalae</taxon>
        <taxon>rosids</taxon>
        <taxon>malvids</taxon>
        <taxon>Brassicales</taxon>
        <taxon>Brassicaceae</taxon>
        <taxon>Brassiceae</taxon>
        <taxon>Brassica</taxon>
    </lineage>
</organism>
<dbReference type="AlphaFoldDB" id="A0A8S9RIU3"/>